<gene>
    <name evidence="1" type="ORF">NCTC9001_05840</name>
</gene>
<dbReference type="Proteomes" id="UP000372890">
    <property type="component" value="Unassembled WGS sequence"/>
</dbReference>
<evidence type="ECO:0000313" key="2">
    <source>
        <dbReference type="Proteomes" id="UP000372890"/>
    </source>
</evidence>
<sequence length="34" mass="3665">MKALRPLTASLMLLTSCLLISNTTLAKTTLKTES</sequence>
<evidence type="ECO:0000313" key="1">
    <source>
        <dbReference type="EMBL" id="VFS38674.1"/>
    </source>
</evidence>
<dbReference type="EMBL" id="CAADIS010000005">
    <property type="protein sequence ID" value="VFS38674.1"/>
    <property type="molecule type" value="Genomic_DNA"/>
</dbReference>
<name>A0A484YR75_ECOLX</name>
<accession>A0A484YR75</accession>
<proteinExistence type="predicted"/>
<dbReference type="PROSITE" id="PS51257">
    <property type="entry name" value="PROKAR_LIPOPROTEIN"/>
    <property type="match status" value="1"/>
</dbReference>
<organism evidence="1 2">
    <name type="scientific">Escherichia coli</name>
    <dbReference type="NCBI Taxonomy" id="562"/>
    <lineage>
        <taxon>Bacteria</taxon>
        <taxon>Pseudomonadati</taxon>
        <taxon>Pseudomonadota</taxon>
        <taxon>Gammaproteobacteria</taxon>
        <taxon>Enterobacterales</taxon>
        <taxon>Enterobacteriaceae</taxon>
        <taxon>Escherichia</taxon>
    </lineage>
</organism>
<dbReference type="AlphaFoldDB" id="A0A484YR75"/>
<reference evidence="1 2" key="1">
    <citation type="submission" date="2019-03" db="EMBL/GenBank/DDBJ databases">
        <authorList>
            <consortium name="Pathogen Informatics"/>
        </authorList>
    </citation>
    <scope>NUCLEOTIDE SEQUENCE [LARGE SCALE GENOMIC DNA]</scope>
    <source>
        <strain evidence="1 2">NCTC9001</strain>
    </source>
</reference>
<protein>
    <submittedName>
        <fullName evidence="1">C4-dicarboxylate transport system binding protein</fullName>
    </submittedName>
</protein>